<protein>
    <submittedName>
        <fullName evidence="2">Antitoxin VapB32</fullName>
    </submittedName>
</protein>
<evidence type="ECO:0000313" key="2">
    <source>
        <dbReference type="EMBL" id="TSE22468.1"/>
    </source>
</evidence>
<dbReference type="Pfam" id="PF09957">
    <property type="entry name" value="VapB_antitoxin"/>
    <property type="match status" value="1"/>
</dbReference>
<dbReference type="InterPro" id="IPR019239">
    <property type="entry name" value="VapB_antitoxin"/>
</dbReference>
<organism evidence="2 3">
    <name type="scientific">Tepidimonas sediminis</name>
    <dbReference type="NCBI Taxonomy" id="2588941"/>
    <lineage>
        <taxon>Bacteria</taxon>
        <taxon>Pseudomonadati</taxon>
        <taxon>Pseudomonadota</taxon>
        <taxon>Betaproteobacteria</taxon>
        <taxon>Burkholderiales</taxon>
        <taxon>Tepidimonas</taxon>
    </lineage>
</organism>
<evidence type="ECO:0000313" key="3">
    <source>
        <dbReference type="Proteomes" id="UP000320225"/>
    </source>
</evidence>
<dbReference type="AlphaFoldDB" id="A0A554WFW4"/>
<accession>A0A554WFW4</accession>
<gene>
    <name evidence="2" type="ORF">Tsedi_02361</name>
</gene>
<proteinExistence type="predicted"/>
<name>A0A554WFW4_9BURK</name>
<dbReference type="OrthoDB" id="332069at2"/>
<feature type="region of interest" description="Disordered" evidence="1">
    <location>
        <begin position="47"/>
        <end position="73"/>
    </location>
</feature>
<dbReference type="RefSeq" id="WP_143896891.1">
    <property type="nucleotide sequence ID" value="NZ_VJND01000024.1"/>
</dbReference>
<keyword evidence="3" id="KW-1185">Reference proteome</keyword>
<sequence length="73" mass="8132">MRATITVDDALVRQALSLADREMDQTELFREAIQTFIRVQAGKRLAAQGGQAPDMSDIPRRRAAVRPADRHDG</sequence>
<dbReference type="EMBL" id="VJND01000024">
    <property type="protein sequence ID" value="TSE22468.1"/>
    <property type="molecule type" value="Genomic_DNA"/>
</dbReference>
<dbReference type="Proteomes" id="UP000320225">
    <property type="component" value="Unassembled WGS sequence"/>
</dbReference>
<evidence type="ECO:0000256" key="1">
    <source>
        <dbReference type="SAM" id="MobiDB-lite"/>
    </source>
</evidence>
<reference evidence="2 3" key="1">
    <citation type="submission" date="2019-07" db="EMBL/GenBank/DDBJ databases">
        <title>Tepidimonas sediminis YIM 72259 draft genome.</title>
        <authorList>
            <person name="Da Costa M.S."/>
            <person name="Froufe H.J.C."/>
            <person name="Egas C."/>
            <person name="Albuquerque L."/>
        </authorList>
    </citation>
    <scope>NUCLEOTIDE SEQUENCE [LARGE SCALE GENOMIC DNA]</scope>
    <source>
        <strain evidence="2 3">YIM 72259</strain>
    </source>
</reference>
<comment type="caution">
    <text evidence="2">The sequence shown here is derived from an EMBL/GenBank/DDBJ whole genome shotgun (WGS) entry which is preliminary data.</text>
</comment>